<dbReference type="AlphaFoldDB" id="A0A0A8ZVR3"/>
<organism evidence="1">
    <name type="scientific">Arundo donax</name>
    <name type="common">Giant reed</name>
    <name type="synonym">Donax arundinaceus</name>
    <dbReference type="NCBI Taxonomy" id="35708"/>
    <lineage>
        <taxon>Eukaryota</taxon>
        <taxon>Viridiplantae</taxon>
        <taxon>Streptophyta</taxon>
        <taxon>Embryophyta</taxon>
        <taxon>Tracheophyta</taxon>
        <taxon>Spermatophyta</taxon>
        <taxon>Magnoliopsida</taxon>
        <taxon>Liliopsida</taxon>
        <taxon>Poales</taxon>
        <taxon>Poaceae</taxon>
        <taxon>PACMAD clade</taxon>
        <taxon>Arundinoideae</taxon>
        <taxon>Arundineae</taxon>
        <taxon>Arundo</taxon>
    </lineage>
</organism>
<name>A0A0A8ZVR3_ARUDO</name>
<proteinExistence type="predicted"/>
<sequence length="46" mass="5224">MEILLKLVNLLEIVGYFGTLCLSKVTCFPSVLNGMHFHILFKVRSV</sequence>
<accession>A0A0A8ZVR3</accession>
<protein>
    <submittedName>
        <fullName evidence="1">Uncharacterized protein</fullName>
    </submittedName>
</protein>
<evidence type="ECO:0000313" key="1">
    <source>
        <dbReference type="EMBL" id="JAD41798.1"/>
    </source>
</evidence>
<reference evidence="1" key="1">
    <citation type="submission" date="2014-09" db="EMBL/GenBank/DDBJ databases">
        <authorList>
            <person name="Magalhaes I.L.F."/>
            <person name="Oliveira U."/>
            <person name="Santos F.R."/>
            <person name="Vidigal T.H.D.A."/>
            <person name="Brescovit A.D."/>
            <person name="Santos A.J."/>
        </authorList>
    </citation>
    <scope>NUCLEOTIDE SEQUENCE</scope>
    <source>
        <tissue evidence="1">Shoot tissue taken approximately 20 cm above the soil surface</tissue>
    </source>
</reference>
<dbReference type="EMBL" id="GBRH01256097">
    <property type="protein sequence ID" value="JAD41798.1"/>
    <property type="molecule type" value="Transcribed_RNA"/>
</dbReference>
<reference evidence="1" key="2">
    <citation type="journal article" date="2015" name="Data Brief">
        <title>Shoot transcriptome of the giant reed, Arundo donax.</title>
        <authorList>
            <person name="Barrero R.A."/>
            <person name="Guerrero F.D."/>
            <person name="Moolhuijzen P."/>
            <person name="Goolsby J.A."/>
            <person name="Tidwell J."/>
            <person name="Bellgard S.E."/>
            <person name="Bellgard M.I."/>
        </authorList>
    </citation>
    <scope>NUCLEOTIDE SEQUENCE</scope>
    <source>
        <tissue evidence="1">Shoot tissue taken approximately 20 cm above the soil surface</tissue>
    </source>
</reference>